<proteinExistence type="predicted"/>
<dbReference type="Gene3D" id="3.30.310.50">
    <property type="entry name" value="Alpha-D-phosphohexomutase, C-terminal domain"/>
    <property type="match status" value="1"/>
</dbReference>
<protein>
    <recommendedName>
        <fullName evidence="1">Alpha-D-phosphohexomutase C-terminal domain-containing protein</fullName>
    </recommendedName>
</protein>
<comment type="caution">
    <text evidence="2">The sequence shown here is derived from an EMBL/GenBank/DDBJ whole genome shotgun (WGS) entry which is preliminary data.</text>
</comment>
<sequence length="52" mass="6085">MERVLEHYKDRGRLVAIDGISVIGDTWWLNVRKSNPEPLVRLNCEADTEEEM</sequence>
<reference evidence="2" key="1">
    <citation type="journal article" date="2014" name="Front. Microbiol.">
        <title>High frequency of phylogenetically diverse reductive dehalogenase-homologous genes in deep subseafloor sedimentary metagenomes.</title>
        <authorList>
            <person name="Kawai M."/>
            <person name="Futagami T."/>
            <person name="Toyoda A."/>
            <person name="Takaki Y."/>
            <person name="Nishi S."/>
            <person name="Hori S."/>
            <person name="Arai W."/>
            <person name="Tsubouchi T."/>
            <person name="Morono Y."/>
            <person name="Uchiyama I."/>
            <person name="Ito T."/>
            <person name="Fujiyama A."/>
            <person name="Inagaki F."/>
            <person name="Takami H."/>
        </authorList>
    </citation>
    <scope>NUCLEOTIDE SEQUENCE</scope>
    <source>
        <strain evidence="2">Expedition CK06-06</strain>
    </source>
</reference>
<accession>X0SFQ2</accession>
<dbReference type="InterPro" id="IPR036900">
    <property type="entry name" value="A-D-PHexomutase_C_sf"/>
</dbReference>
<feature type="domain" description="Alpha-D-phosphohexomutase C-terminal" evidence="1">
    <location>
        <begin position="10"/>
        <end position="51"/>
    </location>
</feature>
<dbReference type="AlphaFoldDB" id="X0SFQ2"/>
<organism evidence="2">
    <name type="scientific">marine sediment metagenome</name>
    <dbReference type="NCBI Taxonomy" id="412755"/>
    <lineage>
        <taxon>unclassified sequences</taxon>
        <taxon>metagenomes</taxon>
        <taxon>ecological metagenomes</taxon>
    </lineage>
</organism>
<dbReference type="InterPro" id="IPR005843">
    <property type="entry name" value="A-D-PHexomutase_C"/>
</dbReference>
<gene>
    <name evidence="2" type="ORF">S01H1_13918</name>
</gene>
<dbReference type="GO" id="GO:0016868">
    <property type="term" value="F:intramolecular phosphotransferase activity"/>
    <property type="evidence" value="ECO:0007669"/>
    <property type="project" value="InterPro"/>
</dbReference>
<dbReference type="SUPFAM" id="SSF55957">
    <property type="entry name" value="Phosphoglucomutase, C-terminal domain"/>
    <property type="match status" value="1"/>
</dbReference>
<evidence type="ECO:0000259" key="1">
    <source>
        <dbReference type="Pfam" id="PF00408"/>
    </source>
</evidence>
<feature type="non-terminal residue" evidence="2">
    <location>
        <position position="52"/>
    </location>
</feature>
<dbReference type="Pfam" id="PF00408">
    <property type="entry name" value="PGM_PMM_IV"/>
    <property type="match status" value="1"/>
</dbReference>
<dbReference type="EMBL" id="BARS01007207">
    <property type="protein sequence ID" value="GAF79834.1"/>
    <property type="molecule type" value="Genomic_DNA"/>
</dbReference>
<name>X0SFQ2_9ZZZZ</name>
<evidence type="ECO:0000313" key="2">
    <source>
        <dbReference type="EMBL" id="GAF79834.1"/>
    </source>
</evidence>